<evidence type="ECO:0000313" key="1">
    <source>
        <dbReference type="EMBL" id="MFC5342919.1"/>
    </source>
</evidence>
<comment type="caution">
    <text evidence="1">The sequence shown here is derived from an EMBL/GenBank/DDBJ whole genome shotgun (WGS) entry which is preliminary data.</text>
</comment>
<keyword evidence="2" id="KW-1185">Reference proteome</keyword>
<proteinExistence type="predicted"/>
<sequence>MPLFDVIAAQDLPCYGAFTIEAATPHEALNAAVERLRDGAVGLDRPQADCAHGLRIVALQLNDEDPLYEDVDLDVDAPTRTRPQLANALLRTTLVLTDLIASLGEEDQYPDALAQVAENLRLVDPVAAAVLLARRQHDRADDWLVAVADWARRRCDGRALDVPSARDPRRS</sequence>
<dbReference type="EMBL" id="JBHSLF010000006">
    <property type="protein sequence ID" value="MFC5342919.1"/>
    <property type="molecule type" value="Genomic_DNA"/>
</dbReference>
<protein>
    <submittedName>
        <fullName evidence="1">Uncharacterized protein</fullName>
    </submittedName>
</protein>
<dbReference type="Proteomes" id="UP001596152">
    <property type="component" value="Unassembled WGS sequence"/>
</dbReference>
<dbReference type="RefSeq" id="WP_374039553.1">
    <property type="nucleotide sequence ID" value="NZ_CP169083.1"/>
</dbReference>
<organism evidence="1 2">
    <name type="scientific">Brevundimonas staleyi</name>
    <dbReference type="NCBI Taxonomy" id="74326"/>
    <lineage>
        <taxon>Bacteria</taxon>
        <taxon>Pseudomonadati</taxon>
        <taxon>Pseudomonadota</taxon>
        <taxon>Alphaproteobacteria</taxon>
        <taxon>Caulobacterales</taxon>
        <taxon>Caulobacteraceae</taxon>
        <taxon>Brevundimonas</taxon>
    </lineage>
</organism>
<gene>
    <name evidence="1" type="ORF">ACFPIE_03270</name>
</gene>
<name>A0ABW0FNJ0_9CAUL</name>
<reference evidence="2" key="1">
    <citation type="journal article" date="2019" name="Int. J. Syst. Evol. Microbiol.">
        <title>The Global Catalogue of Microorganisms (GCM) 10K type strain sequencing project: providing services to taxonomists for standard genome sequencing and annotation.</title>
        <authorList>
            <consortium name="The Broad Institute Genomics Platform"/>
            <consortium name="The Broad Institute Genome Sequencing Center for Infectious Disease"/>
            <person name="Wu L."/>
            <person name="Ma J."/>
        </authorList>
    </citation>
    <scope>NUCLEOTIDE SEQUENCE [LARGE SCALE GENOMIC DNA]</scope>
    <source>
        <strain evidence="2">JCM 12125</strain>
    </source>
</reference>
<evidence type="ECO:0000313" key="2">
    <source>
        <dbReference type="Proteomes" id="UP001596152"/>
    </source>
</evidence>
<accession>A0ABW0FNJ0</accession>